<evidence type="ECO:0000313" key="1">
    <source>
        <dbReference type="EMBL" id="CAL1383304.1"/>
    </source>
</evidence>
<evidence type="ECO:0000313" key="2">
    <source>
        <dbReference type="Proteomes" id="UP001497516"/>
    </source>
</evidence>
<protein>
    <submittedName>
        <fullName evidence="1">Uncharacterized protein</fullName>
    </submittedName>
</protein>
<gene>
    <name evidence="1" type="ORF">LTRI10_LOCUS24588</name>
</gene>
<sequence length="94" mass="10844">MGMGAIGKCQSLLLAVESTTRAKKQEASICGIVDFYSFFSAPLWRLHSIRHQLVLQYTNQNPEPRFPMTLCLSFEERPRFQPSRDRGRNNQVQI</sequence>
<organism evidence="1 2">
    <name type="scientific">Linum trigynum</name>
    <dbReference type="NCBI Taxonomy" id="586398"/>
    <lineage>
        <taxon>Eukaryota</taxon>
        <taxon>Viridiplantae</taxon>
        <taxon>Streptophyta</taxon>
        <taxon>Embryophyta</taxon>
        <taxon>Tracheophyta</taxon>
        <taxon>Spermatophyta</taxon>
        <taxon>Magnoliopsida</taxon>
        <taxon>eudicotyledons</taxon>
        <taxon>Gunneridae</taxon>
        <taxon>Pentapetalae</taxon>
        <taxon>rosids</taxon>
        <taxon>fabids</taxon>
        <taxon>Malpighiales</taxon>
        <taxon>Linaceae</taxon>
        <taxon>Linum</taxon>
    </lineage>
</organism>
<proteinExistence type="predicted"/>
<dbReference type="AlphaFoldDB" id="A0AAV2EBU8"/>
<name>A0AAV2EBU8_9ROSI</name>
<dbReference type="EMBL" id="OZ034817">
    <property type="protein sequence ID" value="CAL1383304.1"/>
    <property type="molecule type" value="Genomic_DNA"/>
</dbReference>
<keyword evidence="2" id="KW-1185">Reference proteome</keyword>
<dbReference type="Proteomes" id="UP001497516">
    <property type="component" value="Chromosome 4"/>
</dbReference>
<reference evidence="1 2" key="1">
    <citation type="submission" date="2024-04" db="EMBL/GenBank/DDBJ databases">
        <authorList>
            <person name="Fracassetti M."/>
        </authorList>
    </citation>
    <scope>NUCLEOTIDE SEQUENCE [LARGE SCALE GENOMIC DNA]</scope>
</reference>
<accession>A0AAV2EBU8</accession>